<keyword evidence="3" id="KW-0378">Hydrolase</keyword>
<dbReference type="Gene3D" id="3.40.50.12660">
    <property type="match status" value="1"/>
</dbReference>
<dbReference type="GO" id="GO:0005737">
    <property type="term" value="C:cytoplasm"/>
    <property type="evidence" value="ECO:0007669"/>
    <property type="project" value="TreeGrafter"/>
</dbReference>
<feature type="domain" description="Peptidase C14 caspase" evidence="5">
    <location>
        <begin position="36"/>
        <end position="190"/>
    </location>
</feature>
<dbReference type="PANTHER" id="PTHR48104:SF30">
    <property type="entry name" value="METACASPASE-1"/>
    <property type="match status" value="1"/>
</dbReference>
<organism evidence="6 7">
    <name type="scientific">Macrolepiota fuliginosa MF-IS2</name>
    <dbReference type="NCBI Taxonomy" id="1400762"/>
    <lineage>
        <taxon>Eukaryota</taxon>
        <taxon>Fungi</taxon>
        <taxon>Dikarya</taxon>
        <taxon>Basidiomycota</taxon>
        <taxon>Agaricomycotina</taxon>
        <taxon>Agaricomycetes</taxon>
        <taxon>Agaricomycetidae</taxon>
        <taxon>Agaricales</taxon>
        <taxon>Agaricineae</taxon>
        <taxon>Agaricaceae</taxon>
        <taxon>Macrolepiota</taxon>
    </lineage>
</organism>
<evidence type="ECO:0000256" key="3">
    <source>
        <dbReference type="ARBA" id="ARBA00022807"/>
    </source>
</evidence>
<keyword evidence="2" id="KW-0053">Apoptosis</keyword>
<evidence type="ECO:0000313" key="6">
    <source>
        <dbReference type="EMBL" id="KAF9449428.1"/>
    </source>
</evidence>
<protein>
    <recommendedName>
        <fullName evidence="5">Peptidase C14 caspase domain-containing protein</fullName>
    </recommendedName>
</protein>
<dbReference type="GO" id="GO:0004197">
    <property type="term" value="F:cysteine-type endopeptidase activity"/>
    <property type="evidence" value="ECO:0007669"/>
    <property type="project" value="InterPro"/>
</dbReference>
<dbReference type="GO" id="GO:0006915">
    <property type="term" value="P:apoptotic process"/>
    <property type="evidence" value="ECO:0007669"/>
    <property type="project" value="UniProtKB-KW"/>
</dbReference>
<sequence>MLPRSYAVTPQAETAEDEIPPSRVSSVATFPARPPRKKALLIGIKYTTLDGKSLVGPHSDVSEMKKLLVGRYAYEEENVTLLIDVEGSQFQPTRKTILVKMRELTLGAQPGDTLFFHYAGHSTQVENKDNSEEDGKDEYIVPLDGCDTPTGCIKDNDLRKYLVDPLPQGCTLVAIFDCCHSGSLLDLEHAKCNAVYTPWVSKGKRRTNTMWKNGKTTPCQCLSSLI</sequence>
<dbReference type="GO" id="GO:0006508">
    <property type="term" value="P:proteolysis"/>
    <property type="evidence" value="ECO:0007669"/>
    <property type="project" value="InterPro"/>
</dbReference>
<gene>
    <name evidence="6" type="ORF">P691DRAFT_568176</name>
</gene>
<dbReference type="AlphaFoldDB" id="A0A9P5XEA9"/>
<dbReference type="Proteomes" id="UP000807342">
    <property type="component" value="Unassembled WGS sequence"/>
</dbReference>
<dbReference type="SUPFAM" id="SSF52129">
    <property type="entry name" value="Caspase-like"/>
    <property type="match status" value="1"/>
</dbReference>
<reference evidence="6" key="1">
    <citation type="submission" date="2020-11" db="EMBL/GenBank/DDBJ databases">
        <authorList>
            <consortium name="DOE Joint Genome Institute"/>
            <person name="Ahrendt S."/>
            <person name="Riley R."/>
            <person name="Andreopoulos W."/>
            <person name="Labutti K."/>
            <person name="Pangilinan J."/>
            <person name="Ruiz-Duenas F.J."/>
            <person name="Barrasa J.M."/>
            <person name="Sanchez-Garcia M."/>
            <person name="Camarero S."/>
            <person name="Miyauchi S."/>
            <person name="Serrano A."/>
            <person name="Linde D."/>
            <person name="Babiker R."/>
            <person name="Drula E."/>
            <person name="Ayuso-Fernandez I."/>
            <person name="Pacheco R."/>
            <person name="Padilla G."/>
            <person name="Ferreira P."/>
            <person name="Barriuso J."/>
            <person name="Kellner H."/>
            <person name="Castanera R."/>
            <person name="Alfaro M."/>
            <person name="Ramirez L."/>
            <person name="Pisabarro A.G."/>
            <person name="Kuo A."/>
            <person name="Tritt A."/>
            <person name="Lipzen A."/>
            <person name="He G."/>
            <person name="Yan M."/>
            <person name="Ng V."/>
            <person name="Cullen D."/>
            <person name="Martin F."/>
            <person name="Rosso M.-N."/>
            <person name="Henrissat B."/>
            <person name="Hibbett D."/>
            <person name="Martinez A.T."/>
            <person name="Grigoriev I.V."/>
        </authorList>
    </citation>
    <scope>NUCLEOTIDE SEQUENCE</scope>
    <source>
        <strain evidence="6">MF-IS2</strain>
    </source>
</reference>
<evidence type="ECO:0000256" key="1">
    <source>
        <dbReference type="ARBA" id="ARBA00009005"/>
    </source>
</evidence>
<evidence type="ECO:0000256" key="4">
    <source>
        <dbReference type="SAM" id="MobiDB-lite"/>
    </source>
</evidence>
<dbReference type="InterPro" id="IPR050452">
    <property type="entry name" value="Metacaspase"/>
</dbReference>
<name>A0A9P5XEA9_9AGAR</name>
<accession>A0A9P5XEA9</accession>
<dbReference type="InterPro" id="IPR029030">
    <property type="entry name" value="Caspase-like_dom_sf"/>
</dbReference>
<dbReference type="InterPro" id="IPR011600">
    <property type="entry name" value="Pept_C14_caspase"/>
</dbReference>
<comment type="similarity">
    <text evidence="1">Belongs to the peptidase C14B family.</text>
</comment>
<comment type="caution">
    <text evidence="6">The sequence shown here is derived from an EMBL/GenBank/DDBJ whole genome shotgun (WGS) entry which is preliminary data.</text>
</comment>
<evidence type="ECO:0000259" key="5">
    <source>
        <dbReference type="Pfam" id="PF00656"/>
    </source>
</evidence>
<dbReference type="EMBL" id="MU151131">
    <property type="protein sequence ID" value="KAF9449428.1"/>
    <property type="molecule type" value="Genomic_DNA"/>
</dbReference>
<evidence type="ECO:0000256" key="2">
    <source>
        <dbReference type="ARBA" id="ARBA00022703"/>
    </source>
</evidence>
<keyword evidence="7" id="KW-1185">Reference proteome</keyword>
<keyword evidence="3" id="KW-0645">Protease</keyword>
<proteinExistence type="inferred from homology"/>
<feature type="region of interest" description="Disordered" evidence="4">
    <location>
        <begin position="1"/>
        <end position="28"/>
    </location>
</feature>
<evidence type="ECO:0000313" key="7">
    <source>
        <dbReference type="Proteomes" id="UP000807342"/>
    </source>
</evidence>
<dbReference type="Pfam" id="PF00656">
    <property type="entry name" value="Peptidase_C14"/>
    <property type="match status" value="1"/>
</dbReference>
<dbReference type="PANTHER" id="PTHR48104">
    <property type="entry name" value="METACASPASE-4"/>
    <property type="match status" value="1"/>
</dbReference>
<keyword evidence="3" id="KW-0788">Thiol protease</keyword>
<dbReference type="OrthoDB" id="3223806at2759"/>